<dbReference type="Proteomes" id="UP000639643">
    <property type="component" value="Unassembled WGS sequence"/>
</dbReference>
<keyword evidence="2" id="KW-1185">Reference proteome</keyword>
<dbReference type="AlphaFoldDB" id="A0A8H6NDD0"/>
<proteinExistence type="predicted"/>
<evidence type="ECO:0000313" key="2">
    <source>
        <dbReference type="Proteomes" id="UP000639643"/>
    </source>
</evidence>
<organism evidence="1 2">
    <name type="scientific">Colletotrichum musicola</name>
    <dbReference type="NCBI Taxonomy" id="2175873"/>
    <lineage>
        <taxon>Eukaryota</taxon>
        <taxon>Fungi</taxon>
        <taxon>Dikarya</taxon>
        <taxon>Ascomycota</taxon>
        <taxon>Pezizomycotina</taxon>
        <taxon>Sordariomycetes</taxon>
        <taxon>Hypocreomycetidae</taxon>
        <taxon>Glomerellales</taxon>
        <taxon>Glomerellaceae</taxon>
        <taxon>Colletotrichum</taxon>
        <taxon>Colletotrichum orchidearum species complex</taxon>
    </lineage>
</organism>
<dbReference type="EMBL" id="WIGM01000311">
    <property type="protein sequence ID" value="KAF6829397.1"/>
    <property type="molecule type" value="Genomic_DNA"/>
</dbReference>
<name>A0A8H6NDD0_9PEZI</name>
<reference evidence="1" key="1">
    <citation type="journal article" date="2020" name="Phytopathology">
        <title>Genome Sequence Resources of Colletotrichum truncatum, C. plurivorum, C. musicola, and C. sojae: Four Species Pathogenic to Soybean (Glycine max).</title>
        <authorList>
            <person name="Rogerio F."/>
            <person name="Boufleur T.R."/>
            <person name="Ciampi-Guillardi M."/>
            <person name="Sukno S.A."/>
            <person name="Thon M.R."/>
            <person name="Massola Junior N.S."/>
            <person name="Baroncelli R."/>
        </authorList>
    </citation>
    <scope>NUCLEOTIDE SEQUENCE</scope>
    <source>
        <strain evidence="1">LFN0074</strain>
    </source>
</reference>
<protein>
    <submittedName>
        <fullName evidence="1">Uncharacterized protein</fullName>
    </submittedName>
</protein>
<gene>
    <name evidence="1" type="ORF">CMUS01_08186</name>
</gene>
<evidence type="ECO:0000313" key="1">
    <source>
        <dbReference type="EMBL" id="KAF6829397.1"/>
    </source>
</evidence>
<accession>A0A8H6NDD0</accession>
<comment type="caution">
    <text evidence="1">The sequence shown here is derived from an EMBL/GenBank/DDBJ whole genome shotgun (WGS) entry which is preliminary data.</text>
</comment>
<sequence length="211" mass="23618">MKTETVPVRPNLTARPGEVSLWMRQLPLRTEDEPIGDNLGLDAVDEFHILAARTDAVVRGARHHPPEVRVVDFAKHVELHGHLDVLLCDVVWLALDPVAHNPVFRPLPSGRELAKRWRIDLLISFPSWEPSGWKIVTLGLVEAPTRGADVVERQGVGDAMEELHSLVAREVRDDGFPWPGSDSPGRTAYLTEDELVVELEVVQYDALEQID</sequence>